<dbReference type="InterPro" id="IPR015828">
    <property type="entry name" value="NDUFA10"/>
</dbReference>
<comment type="caution">
    <text evidence="15">The sequence shown here is derived from an EMBL/GenBank/DDBJ whole genome shotgun (WGS) entry which is preliminary data.</text>
</comment>
<evidence type="ECO:0000256" key="8">
    <source>
        <dbReference type="ARBA" id="ARBA00022660"/>
    </source>
</evidence>
<keyword evidence="9 13" id="KW-0274">FAD</keyword>
<evidence type="ECO:0000313" key="15">
    <source>
        <dbReference type="EMBL" id="CAL8095267.1"/>
    </source>
</evidence>
<comment type="subcellular location">
    <subcellularLocation>
        <location evidence="3 13">Mitochondrion matrix</location>
    </subcellularLocation>
</comment>
<evidence type="ECO:0000256" key="4">
    <source>
        <dbReference type="ARBA" id="ARBA00008606"/>
    </source>
</evidence>
<dbReference type="Gene3D" id="3.40.50.300">
    <property type="entry name" value="P-loop containing nucleotide triphosphate hydrolases"/>
    <property type="match status" value="1"/>
</dbReference>
<dbReference type="Pfam" id="PF01712">
    <property type="entry name" value="dNK"/>
    <property type="match status" value="1"/>
</dbReference>
<keyword evidence="6 13" id="KW-0813">Transport</keyword>
<evidence type="ECO:0000313" key="16">
    <source>
        <dbReference type="Proteomes" id="UP001642540"/>
    </source>
</evidence>
<keyword evidence="11 13" id="KW-0249">Electron transport</keyword>
<gene>
    <name evidence="15" type="ORF">ODALV1_LOCUS9023</name>
</gene>
<evidence type="ECO:0000256" key="10">
    <source>
        <dbReference type="ARBA" id="ARBA00022946"/>
    </source>
</evidence>
<dbReference type="SUPFAM" id="SSF52540">
    <property type="entry name" value="P-loop containing nucleoside triphosphate hydrolases"/>
    <property type="match status" value="1"/>
</dbReference>
<protein>
    <recommendedName>
        <fullName evidence="5 13">NADH dehydrogenase [ubiquinone] 1 alpha subcomplex subunit 10, mitochondrial</fullName>
    </recommendedName>
</protein>
<keyword evidence="12 13" id="KW-0496">Mitochondrion</keyword>
<dbReference type="InterPro" id="IPR050566">
    <property type="entry name" value="Deoxyribonucleoside_kinase"/>
</dbReference>
<feature type="domain" description="Deoxynucleoside kinase" evidence="14">
    <location>
        <begin position="83"/>
        <end position="307"/>
    </location>
</feature>
<proteinExistence type="inferred from homology"/>
<evidence type="ECO:0000256" key="6">
    <source>
        <dbReference type="ARBA" id="ARBA00022448"/>
    </source>
</evidence>
<dbReference type="InterPro" id="IPR031314">
    <property type="entry name" value="DNK_dom"/>
</dbReference>
<keyword evidence="10" id="KW-0809">Transit peptide</keyword>
<dbReference type="Proteomes" id="UP001642540">
    <property type="component" value="Unassembled WGS sequence"/>
</dbReference>
<dbReference type="PANTHER" id="PTHR10513">
    <property type="entry name" value="DEOXYNUCLEOSIDE KINASE"/>
    <property type="match status" value="1"/>
</dbReference>
<evidence type="ECO:0000256" key="3">
    <source>
        <dbReference type="ARBA" id="ARBA00004305"/>
    </source>
</evidence>
<sequence length="412" mass="47773">MALASKNFALGLRILGSKPKILFGNSSQTIFKVSVASITGRASRTEPLVKPKPWPYRERGYNNIHACFDGTKKRLGENSKVVVVEGPPAIGKSELARALAEELDMQYFPMPTSETYYINGYGFDLRTINHELPEHYHTFDEKDFLKNPKSEKTVRLEMILWYQKFLQYADSLCHLLNTGEGVVLDRCVYSHSVFSDTLFEMGYLTKLEKDTLQKLKDAVMGELMKPHLIIYLDAPVSVVEANLKKRGLGEEKVWNRQMLEKIEHKYKHEFLKSITVHAELLAYDWSSPGEAEVVVEDIERIDFDRFDIHDPKMEDWRIKEDYDWSEKRWIYTHKIDKIQDGITCVPVYRVPALCMLPEDTDLVSSIMEKYPGHKYQEGFNYDQGDRSFIFSTRLPRRVWKDYSLEGAKLATA</sequence>
<dbReference type="PANTHER" id="PTHR10513:SF15">
    <property type="entry name" value="NADH DEHYDROGENASE [UBIQUINONE] 1 ALPHA SUBCOMPLEX SUBUNIT 10, MITOCHONDRIAL"/>
    <property type="match status" value="1"/>
</dbReference>
<reference evidence="15 16" key="1">
    <citation type="submission" date="2024-08" db="EMBL/GenBank/DDBJ databases">
        <authorList>
            <person name="Cucini C."/>
            <person name="Frati F."/>
        </authorList>
    </citation>
    <scope>NUCLEOTIDE SEQUENCE [LARGE SCALE GENOMIC DNA]</scope>
</reference>
<comment type="similarity">
    <text evidence="4 13">Belongs to the complex I NDUFA10 subunit family.</text>
</comment>
<evidence type="ECO:0000259" key="14">
    <source>
        <dbReference type="Pfam" id="PF01712"/>
    </source>
</evidence>
<dbReference type="EMBL" id="CAXLJM020000027">
    <property type="protein sequence ID" value="CAL8095267.1"/>
    <property type="molecule type" value="Genomic_DNA"/>
</dbReference>
<name>A0ABP1QDV6_9HEXA</name>
<keyword evidence="16" id="KW-1185">Reference proteome</keyword>
<keyword evidence="7 13" id="KW-0285">Flavoprotein</keyword>
<accession>A0ABP1QDV6</accession>
<evidence type="ECO:0000256" key="13">
    <source>
        <dbReference type="PIRNR" id="PIRNR000543"/>
    </source>
</evidence>
<evidence type="ECO:0000256" key="7">
    <source>
        <dbReference type="ARBA" id="ARBA00022630"/>
    </source>
</evidence>
<evidence type="ECO:0000256" key="9">
    <source>
        <dbReference type="ARBA" id="ARBA00022827"/>
    </source>
</evidence>
<dbReference type="InterPro" id="IPR027417">
    <property type="entry name" value="P-loop_NTPase"/>
</dbReference>
<evidence type="ECO:0000256" key="1">
    <source>
        <dbReference type="ARBA" id="ARBA00001974"/>
    </source>
</evidence>
<evidence type="ECO:0000256" key="12">
    <source>
        <dbReference type="ARBA" id="ARBA00023128"/>
    </source>
</evidence>
<evidence type="ECO:0000256" key="2">
    <source>
        <dbReference type="ARBA" id="ARBA00003195"/>
    </source>
</evidence>
<dbReference type="PIRSF" id="PIRSF000543">
    <property type="entry name" value="NADH_UQ_42KD"/>
    <property type="match status" value="1"/>
</dbReference>
<evidence type="ECO:0000256" key="5">
    <source>
        <dbReference type="ARBA" id="ARBA00017279"/>
    </source>
</evidence>
<organism evidence="15 16">
    <name type="scientific">Orchesella dallaii</name>
    <dbReference type="NCBI Taxonomy" id="48710"/>
    <lineage>
        <taxon>Eukaryota</taxon>
        <taxon>Metazoa</taxon>
        <taxon>Ecdysozoa</taxon>
        <taxon>Arthropoda</taxon>
        <taxon>Hexapoda</taxon>
        <taxon>Collembola</taxon>
        <taxon>Entomobryomorpha</taxon>
        <taxon>Entomobryoidea</taxon>
        <taxon>Orchesellidae</taxon>
        <taxon>Orchesellinae</taxon>
        <taxon>Orchesella</taxon>
    </lineage>
</organism>
<comment type="function">
    <text evidence="2 13">Accessory subunit of the mitochondrial membrane respiratory chain NADH dehydrogenase (Complex I), that is believed not to be involved in catalysis. Complex I functions in the transfer of electrons from NADH to the respiratory chain. The immediate electron acceptor for the enzyme is believed to be ubiquinone.</text>
</comment>
<evidence type="ECO:0000256" key="11">
    <source>
        <dbReference type="ARBA" id="ARBA00022982"/>
    </source>
</evidence>
<comment type="cofactor">
    <cofactor evidence="1 13">
        <name>FAD</name>
        <dbReference type="ChEBI" id="CHEBI:57692"/>
    </cofactor>
</comment>
<keyword evidence="8 13" id="KW-0679">Respiratory chain</keyword>